<dbReference type="InterPro" id="IPR057904">
    <property type="entry name" value="Nal1_C"/>
</dbReference>
<proteinExistence type="predicted"/>
<dbReference type="EMBL" id="JAECZC010000029">
    <property type="protein sequence ID" value="MBH8563830.1"/>
    <property type="molecule type" value="Genomic_DNA"/>
</dbReference>
<name>A0A8J7L928_9NOST</name>
<gene>
    <name evidence="2" type="ORF">I8748_16805</name>
</gene>
<organism evidence="2 3">
    <name type="scientific">Amazonocrinis nigriterrae CENA67</name>
    <dbReference type="NCBI Taxonomy" id="2794033"/>
    <lineage>
        <taxon>Bacteria</taxon>
        <taxon>Bacillati</taxon>
        <taxon>Cyanobacteriota</taxon>
        <taxon>Cyanophyceae</taxon>
        <taxon>Nostocales</taxon>
        <taxon>Nostocaceae</taxon>
        <taxon>Amazonocrinis</taxon>
        <taxon>Amazonocrinis nigriterrae</taxon>
    </lineage>
</organism>
<sequence length="262" mass="28407">MAKGEINVQITGPVYPQTLVKQHYKRPLCIGISISHSDPLAGTGTLGCFVRKRGESELLILSNNHVLANTNNAQIGDAIIQPAREDDGKEDTDQIASLKEFVPLKTGEMNFIDAATATVKNTAVGQISELSGICSLKGFYNQQEFENVVDDDSHEFMVAKVGRRTGLTWGQIIDYDMDYVPVPYNRELNNCIFNNLITIEGNGNKAFSRRGDSGSIIVDQDGYAIGLLFAGTDMGGGNGCGITYAIPISEVLKELDLELALT</sequence>
<evidence type="ECO:0000313" key="3">
    <source>
        <dbReference type="Proteomes" id="UP000632766"/>
    </source>
</evidence>
<dbReference type="InterPro" id="IPR009003">
    <property type="entry name" value="Peptidase_S1_PA"/>
</dbReference>
<dbReference type="SUPFAM" id="SSF50494">
    <property type="entry name" value="Trypsin-like serine proteases"/>
    <property type="match status" value="1"/>
</dbReference>
<evidence type="ECO:0000313" key="2">
    <source>
        <dbReference type="EMBL" id="MBH8563830.1"/>
    </source>
</evidence>
<dbReference type="Pfam" id="PF25819">
    <property type="entry name" value="Nal1_C"/>
    <property type="match status" value="1"/>
</dbReference>
<dbReference type="Proteomes" id="UP000632766">
    <property type="component" value="Unassembled WGS sequence"/>
</dbReference>
<protein>
    <recommendedName>
        <fullName evidence="1">Nal1 C-terminal domain-containing protein</fullName>
    </recommendedName>
</protein>
<dbReference type="AlphaFoldDB" id="A0A8J7L928"/>
<comment type="caution">
    <text evidence="2">The sequence shown here is derived from an EMBL/GenBank/DDBJ whole genome shotgun (WGS) entry which is preliminary data.</text>
</comment>
<evidence type="ECO:0000259" key="1">
    <source>
        <dbReference type="Pfam" id="PF25819"/>
    </source>
</evidence>
<accession>A0A8J7L928</accession>
<reference evidence="2 3" key="1">
    <citation type="journal article" date="2021" name="Int. J. Syst. Evol. Microbiol.">
        <title>Amazonocrinis nigriterrae gen. nov., sp. nov., Atlanticothrix silvestris gen. nov., sp. nov. and Dendronalium phyllosphericum gen. nov., sp. nov., nostocacean cyanobacteria from Brazilian environments.</title>
        <authorList>
            <person name="Alvarenga D.O."/>
            <person name="Andreote A.P.D."/>
            <person name="Branco L.H.Z."/>
            <person name="Delbaje E."/>
            <person name="Cruz R.B."/>
            <person name="Varani A.M."/>
            <person name="Fiore M.F."/>
        </authorList>
    </citation>
    <scope>NUCLEOTIDE SEQUENCE [LARGE SCALE GENOMIC DNA]</scope>
    <source>
        <strain evidence="2 3">CENA67</strain>
    </source>
</reference>
<keyword evidence="3" id="KW-1185">Reference proteome</keyword>
<feature type="domain" description="Nal1 C-terminal" evidence="1">
    <location>
        <begin position="157"/>
        <end position="233"/>
    </location>
</feature>